<keyword evidence="16" id="KW-1015">Disulfide bond</keyword>
<evidence type="ECO:0000259" key="20">
    <source>
        <dbReference type="PROSITE" id="PS51914"/>
    </source>
</evidence>
<reference evidence="22" key="1">
    <citation type="journal article" date="2017" name="Nat. Ecol. Evol.">
        <title>Genome expansion and lineage-specific genetic innovations in the forest pathogenic fungi Armillaria.</title>
        <authorList>
            <person name="Sipos G."/>
            <person name="Prasanna A.N."/>
            <person name="Walter M.C."/>
            <person name="O'Connor E."/>
            <person name="Balint B."/>
            <person name="Krizsan K."/>
            <person name="Kiss B."/>
            <person name="Hess J."/>
            <person name="Varga T."/>
            <person name="Slot J."/>
            <person name="Riley R."/>
            <person name="Boka B."/>
            <person name="Rigling D."/>
            <person name="Barry K."/>
            <person name="Lee J."/>
            <person name="Mihaltcheva S."/>
            <person name="LaButti K."/>
            <person name="Lipzen A."/>
            <person name="Waldron R."/>
            <person name="Moloney N.M."/>
            <person name="Sperisen C."/>
            <person name="Kredics L."/>
            <person name="Vagvoelgyi C."/>
            <person name="Patrignani A."/>
            <person name="Fitzpatrick D."/>
            <person name="Nagy I."/>
            <person name="Doyle S."/>
            <person name="Anderson J.B."/>
            <person name="Grigoriev I.V."/>
            <person name="Gueldener U."/>
            <person name="Muensterkoetter M."/>
            <person name="Nagy L.G."/>
        </authorList>
    </citation>
    <scope>NUCLEOTIDE SEQUENCE [LARGE SCALE GENOMIC DNA]</scope>
    <source>
        <strain evidence="22">C18/9</strain>
    </source>
</reference>
<dbReference type="OrthoDB" id="3270804at2759"/>
<keyword evidence="15 19" id="KW-0472">Membrane</keyword>
<feature type="compositionally biased region" description="Low complexity" evidence="18">
    <location>
        <begin position="429"/>
        <end position="445"/>
    </location>
</feature>
<dbReference type="GO" id="GO:0000139">
    <property type="term" value="C:Golgi membrane"/>
    <property type="evidence" value="ECO:0007669"/>
    <property type="project" value="UniProtKB-SubCell"/>
</dbReference>
<keyword evidence="10" id="KW-0653">Protein transport</keyword>
<dbReference type="InterPro" id="IPR009027">
    <property type="entry name" value="Ribosomal_bL9/RNase_H1_N"/>
</dbReference>
<accession>A0A284QMK7</accession>
<feature type="transmembrane region" description="Helical" evidence="19">
    <location>
        <begin position="191"/>
        <end position="212"/>
    </location>
</feature>
<feature type="compositionally biased region" description="Polar residues" evidence="18">
    <location>
        <begin position="315"/>
        <end position="330"/>
    </location>
</feature>
<evidence type="ECO:0000256" key="2">
    <source>
        <dbReference type="ARBA" id="ARBA00004358"/>
    </source>
</evidence>
<evidence type="ECO:0000256" key="18">
    <source>
        <dbReference type="SAM" id="MobiDB-lite"/>
    </source>
</evidence>
<evidence type="ECO:0000256" key="11">
    <source>
        <dbReference type="ARBA" id="ARBA00022989"/>
    </source>
</evidence>
<dbReference type="GO" id="GO:0031966">
    <property type="term" value="C:mitochondrial membrane"/>
    <property type="evidence" value="ECO:0007669"/>
    <property type="project" value="UniProtKB-SubCell"/>
</dbReference>
<keyword evidence="17" id="KW-0968">Cytoplasmic vesicle</keyword>
<keyword evidence="14" id="KW-0496">Mitochondrion</keyword>
<evidence type="ECO:0000256" key="17">
    <source>
        <dbReference type="ARBA" id="ARBA00023329"/>
    </source>
</evidence>
<keyword evidence="9" id="KW-0732">Signal</keyword>
<name>A0A284QMK7_ARMOS</name>
<dbReference type="InterPro" id="IPR018939">
    <property type="entry name" value="Autophagy-rel_prot_27"/>
</dbReference>
<dbReference type="InterPro" id="IPR009011">
    <property type="entry name" value="Man6P_isomerase_rcpt-bd_dom_sf"/>
</dbReference>
<evidence type="ECO:0000256" key="12">
    <source>
        <dbReference type="ARBA" id="ARBA00023006"/>
    </source>
</evidence>
<feature type="compositionally biased region" description="Polar residues" evidence="18">
    <location>
        <begin position="338"/>
        <end position="367"/>
    </location>
</feature>
<sequence length="592" mass="63525">MSVLADDELDCHVTVSPSVKFDLTSIGGEHTVSRKRDSPPTTMVDSVRLDLCSELPPLDGVNERDQCPSHTRVCLTKINEKENEDDRIISVIPIVQTSTAEPSYKALSSPKGLSVIMHGPPYTSDSTAQSFNLTLLCDPDASNSDPTFISYDETELRLEWRSPAGCPFGESGGGGGGPSDGPAEESVGSGVGWFFLVLLLALLAYFGLGAYYNYTTYGASGKDLIPHRDFWQEVPYMLSDVASHLCSSKMARRKWYAVTAGRAVGLFDNWLLVAPLVVGVSESHYVSFTSEEEAWEAYEEAKDEGNIRILPGGAKSQSSRSPRNLGGSTSRNDEHRPSTSNPKPSQGRATNSGKTMSNSTAVTSPETITLVGGNSPLRPLLRERASSSKPAAAPHLPPGRSSSSRGAPPSPAPPTTSTNIDEFVRLYIASSSKTKSRPASSSTSRKGGLDRNPPKPVLPRARRVIVREPSFLRPYPDEPESSDDEQPGAVLSTDLLSPLTSPRLQTPEPYEGPLSPPSQNQQSRQPDRHSPASIMSAMGLAPSQVTGRPSYDAVADPRSPLAKTASIPRDTSRAFGRPSPNYSLYGALLGPD</sequence>
<evidence type="ECO:0000256" key="10">
    <source>
        <dbReference type="ARBA" id="ARBA00022927"/>
    </source>
</evidence>
<dbReference type="GO" id="GO:0006914">
    <property type="term" value="P:autophagy"/>
    <property type="evidence" value="ECO:0007669"/>
    <property type="project" value="UniProtKB-KW"/>
</dbReference>
<dbReference type="InterPro" id="IPR037056">
    <property type="entry name" value="RNase_H1_N_sf"/>
</dbReference>
<dbReference type="Proteomes" id="UP000219338">
    <property type="component" value="Unassembled WGS sequence"/>
</dbReference>
<dbReference type="PANTHER" id="PTHR15071:SF13">
    <property type="entry name" value="AUTOPHAGY-RELATED PROTEIN 27"/>
    <property type="match status" value="1"/>
</dbReference>
<dbReference type="STRING" id="47428.A0A284QMK7"/>
<keyword evidence="12" id="KW-0072">Autophagy</keyword>
<dbReference type="SUPFAM" id="SSF55658">
    <property type="entry name" value="L9 N-domain-like"/>
    <property type="match status" value="1"/>
</dbReference>
<dbReference type="GO" id="GO:0015031">
    <property type="term" value="P:protein transport"/>
    <property type="evidence" value="ECO:0007669"/>
    <property type="project" value="UniProtKB-KW"/>
</dbReference>
<comment type="subcellular location">
    <subcellularLocation>
        <location evidence="2">Cytoplasmic vesicle membrane</location>
        <topology evidence="2">Single-pass type I membrane protein</topology>
    </subcellularLocation>
    <subcellularLocation>
        <location evidence="4">Golgi apparatus membrane</location>
        <topology evidence="4">Single-pass type I membrane protein</topology>
    </subcellularLocation>
    <subcellularLocation>
        <location evidence="1">Mitochondrion membrane</location>
        <topology evidence="1">Single-pass membrane protein</topology>
    </subcellularLocation>
    <subcellularLocation>
        <location evidence="3">Preautophagosomal structure membrane</location>
        <topology evidence="3">Single-pass type I membrane protein</topology>
    </subcellularLocation>
</comment>
<evidence type="ECO:0000256" key="5">
    <source>
        <dbReference type="ARBA" id="ARBA00005363"/>
    </source>
</evidence>
<dbReference type="GO" id="GO:0034045">
    <property type="term" value="C:phagophore assembly site membrane"/>
    <property type="evidence" value="ECO:0007669"/>
    <property type="project" value="UniProtKB-SubCell"/>
</dbReference>
<dbReference type="Pfam" id="PF09451">
    <property type="entry name" value="ATG27"/>
    <property type="match status" value="1"/>
</dbReference>
<evidence type="ECO:0000313" key="22">
    <source>
        <dbReference type="Proteomes" id="UP000219338"/>
    </source>
</evidence>
<dbReference type="InterPro" id="IPR044865">
    <property type="entry name" value="MRH_dom"/>
</dbReference>
<dbReference type="Gene3D" id="2.70.130.10">
    <property type="entry name" value="Mannose-6-phosphate receptor binding domain"/>
    <property type="match status" value="1"/>
</dbReference>
<feature type="region of interest" description="Disordered" evidence="18">
    <location>
        <begin position="309"/>
        <end position="592"/>
    </location>
</feature>
<evidence type="ECO:0000256" key="6">
    <source>
        <dbReference type="ARBA" id="ARBA00013776"/>
    </source>
</evidence>
<keyword evidence="13" id="KW-0333">Golgi apparatus</keyword>
<keyword evidence="8 19" id="KW-0812">Transmembrane</keyword>
<evidence type="ECO:0000256" key="13">
    <source>
        <dbReference type="ARBA" id="ARBA00023034"/>
    </source>
</evidence>
<evidence type="ECO:0000256" key="8">
    <source>
        <dbReference type="ARBA" id="ARBA00022692"/>
    </source>
</evidence>
<proteinExistence type="inferred from homology"/>
<evidence type="ECO:0000313" key="21">
    <source>
        <dbReference type="EMBL" id="SJK97693.1"/>
    </source>
</evidence>
<evidence type="ECO:0000256" key="1">
    <source>
        <dbReference type="ARBA" id="ARBA00004304"/>
    </source>
</evidence>
<comment type="similarity">
    <text evidence="5">Belongs to the ATG27 family.</text>
</comment>
<dbReference type="PANTHER" id="PTHR15071">
    <property type="entry name" value="MANNOSE-6-PHOSPHATE RECEPTOR FAMILY MEMBER"/>
    <property type="match status" value="1"/>
</dbReference>
<organism evidence="21 22">
    <name type="scientific">Armillaria ostoyae</name>
    <name type="common">Armillaria root rot fungus</name>
    <dbReference type="NCBI Taxonomy" id="47428"/>
    <lineage>
        <taxon>Eukaryota</taxon>
        <taxon>Fungi</taxon>
        <taxon>Dikarya</taxon>
        <taxon>Basidiomycota</taxon>
        <taxon>Agaricomycotina</taxon>
        <taxon>Agaricomycetes</taxon>
        <taxon>Agaricomycetidae</taxon>
        <taxon>Agaricales</taxon>
        <taxon>Marasmiineae</taxon>
        <taxon>Physalacriaceae</taxon>
        <taxon>Armillaria</taxon>
    </lineage>
</organism>
<evidence type="ECO:0000256" key="14">
    <source>
        <dbReference type="ARBA" id="ARBA00023128"/>
    </source>
</evidence>
<protein>
    <recommendedName>
        <fullName evidence="6">Autophagy-related protein 27</fullName>
    </recommendedName>
</protein>
<dbReference type="Pfam" id="PF01693">
    <property type="entry name" value="Cauli_VI"/>
    <property type="match status" value="1"/>
</dbReference>
<dbReference type="SUPFAM" id="SSF50911">
    <property type="entry name" value="Mannose 6-phosphate receptor domain"/>
    <property type="match status" value="1"/>
</dbReference>
<evidence type="ECO:0000256" key="19">
    <source>
        <dbReference type="SAM" id="Phobius"/>
    </source>
</evidence>
<evidence type="ECO:0000256" key="7">
    <source>
        <dbReference type="ARBA" id="ARBA00022448"/>
    </source>
</evidence>
<evidence type="ECO:0000256" key="3">
    <source>
        <dbReference type="ARBA" id="ARBA00004472"/>
    </source>
</evidence>
<dbReference type="PROSITE" id="PS51914">
    <property type="entry name" value="MRH"/>
    <property type="match status" value="1"/>
</dbReference>
<gene>
    <name evidence="21" type="ORF">ARMOST_00946</name>
</gene>
<keyword evidence="11 19" id="KW-1133">Transmembrane helix</keyword>
<dbReference type="Gene3D" id="3.40.970.10">
    <property type="entry name" value="Ribonuclease H1, N-terminal domain"/>
    <property type="match status" value="1"/>
</dbReference>
<dbReference type="AlphaFoldDB" id="A0A284QMK7"/>
<keyword evidence="7" id="KW-0813">Transport</keyword>
<dbReference type="InterPro" id="IPR011320">
    <property type="entry name" value="RNase_H1_N"/>
</dbReference>
<feature type="compositionally biased region" description="Acidic residues" evidence="18">
    <location>
        <begin position="477"/>
        <end position="486"/>
    </location>
</feature>
<keyword evidence="22" id="KW-1185">Reference proteome</keyword>
<feature type="compositionally biased region" description="Low complexity" evidence="18">
    <location>
        <begin position="491"/>
        <end position="504"/>
    </location>
</feature>
<evidence type="ECO:0000256" key="15">
    <source>
        <dbReference type="ARBA" id="ARBA00023136"/>
    </source>
</evidence>
<dbReference type="GO" id="GO:0030659">
    <property type="term" value="C:cytoplasmic vesicle membrane"/>
    <property type="evidence" value="ECO:0007669"/>
    <property type="project" value="UniProtKB-SubCell"/>
</dbReference>
<evidence type="ECO:0000256" key="9">
    <source>
        <dbReference type="ARBA" id="ARBA00022729"/>
    </source>
</evidence>
<feature type="domain" description="MRH" evidence="20">
    <location>
        <begin position="9"/>
        <end position="168"/>
    </location>
</feature>
<dbReference type="EMBL" id="FUEG01000001">
    <property type="protein sequence ID" value="SJK97693.1"/>
    <property type="molecule type" value="Genomic_DNA"/>
</dbReference>
<evidence type="ECO:0000256" key="16">
    <source>
        <dbReference type="ARBA" id="ARBA00023157"/>
    </source>
</evidence>
<evidence type="ECO:0000256" key="4">
    <source>
        <dbReference type="ARBA" id="ARBA00004614"/>
    </source>
</evidence>
<feature type="compositionally biased region" description="Low complexity" evidence="18">
    <location>
        <begin position="398"/>
        <end position="407"/>
    </location>
</feature>